<name>A0A916ZWE2_9FLAO</name>
<sequence>MKANLFTYQSEHKKIFEITIEHDYYVSNILSRLEITPTQETKETLRNYELLVVNKKGGIIILGKNSERFSGVSFNNTIKLNFYLKILDPYFLNYTNLPFKVNNKYIFKNTQCIEDEILNNEDFVGESDVTQQDFGNNISGLIEITLNQNKEFFGEKDATKNQLPVQFIIKYTSRTILTRYNLIGGIHLNQLSDFYIKTTDNKIENIEFHERILSNGNIAFSYLDKAAIKIKEHLILSKELKKKDNTLNIYSKHLPEPDIKNIQKDNDINQFIADIFVKI</sequence>
<proteinExistence type="predicted"/>
<protein>
    <submittedName>
        <fullName evidence="1">Uncharacterized protein</fullName>
    </submittedName>
</protein>
<evidence type="ECO:0000313" key="2">
    <source>
        <dbReference type="Proteomes" id="UP000599688"/>
    </source>
</evidence>
<organism evidence="1 2">
    <name type="scientific">Psychroflexus salis</name>
    <dbReference type="NCBI Taxonomy" id="1526574"/>
    <lineage>
        <taxon>Bacteria</taxon>
        <taxon>Pseudomonadati</taxon>
        <taxon>Bacteroidota</taxon>
        <taxon>Flavobacteriia</taxon>
        <taxon>Flavobacteriales</taxon>
        <taxon>Flavobacteriaceae</taxon>
        <taxon>Psychroflexus</taxon>
    </lineage>
</organism>
<dbReference type="RefSeq" id="WP_188406474.1">
    <property type="nucleotide sequence ID" value="NZ_BMGL01000009.1"/>
</dbReference>
<gene>
    <name evidence="1" type="ORF">GCM10010831_17690</name>
</gene>
<dbReference type="AlphaFoldDB" id="A0A916ZWE2"/>
<reference evidence="1 2" key="1">
    <citation type="journal article" date="2014" name="Int. J. Syst. Evol. Microbiol.">
        <title>Complete genome sequence of Corynebacterium casei LMG S-19264T (=DSM 44701T), isolated from a smear-ripened cheese.</title>
        <authorList>
            <consortium name="US DOE Joint Genome Institute (JGI-PGF)"/>
            <person name="Walter F."/>
            <person name="Albersmeier A."/>
            <person name="Kalinowski J."/>
            <person name="Ruckert C."/>
        </authorList>
    </citation>
    <scope>NUCLEOTIDE SEQUENCE [LARGE SCALE GENOMIC DNA]</scope>
    <source>
        <strain evidence="1 2">CGMCC 1.12925</strain>
    </source>
</reference>
<keyword evidence="2" id="KW-1185">Reference proteome</keyword>
<accession>A0A916ZWE2</accession>
<evidence type="ECO:0000313" key="1">
    <source>
        <dbReference type="EMBL" id="GGE16880.1"/>
    </source>
</evidence>
<dbReference type="Proteomes" id="UP000599688">
    <property type="component" value="Unassembled WGS sequence"/>
</dbReference>
<comment type="caution">
    <text evidence="1">The sequence shown here is derived from an EMBL/GenBank/DDBJ whole genome shotgun (WGS) entry which is preliminary data.</text>
</comment>
<dbReference type="EMBL" id="BMGL01000009">
    <property type="protein sequence ID" value="GGE16880.1"/>
    <property type="molecule type" value="Genomic_DNA"/>
</dbReference>